<dbReference type="PANTHER" id="PTHR12300:SF162">
    <property type="entry name" value="HVA22-LIKE PROTEIN J"/>
    <property type="match status" value="1"/>
</dbReference>
<organism evidence="3 4">
    <name type="scientific">Actinidia rufa</name>
    <dbReference type="NCBI Taxonomy" id="165716"/>
    <lineage>
        <taxon>Eukaryota</taxon>
        <taxon>Viridiplantae</taxon>
        <taxon>Streptophyta</taxon>
        <taxon>Embryophyta</taxon>
        <taxon>Tracheophyta</taxon>
        <taxon>Spermatophyta</taxon>
        <taxon>Magnoliopsida</taxon>
        <taxon>eudicotyledons</taxon>
        <taxon>Gunneridae</taxon>
        <taxon>Pentapetalae</taxon>
        <taxon>asterids</taxon>
        <taxon>Ericales</taxon>
        <taxon>Actinidiaceae</taxon>
        <taxon>Actinidia</taxon>
    </lineage>
</organism>
<keyword evidence="4" id="KW-1185">Reference proteome</keyword>
<proteinExistence type="inferred from homology"/>
<reference evidence="3 4" key="1">
    <citation type="submission" date="2019-07" db="EMBL/GenBank/DDBJ databases">
        <title>De Novo Assembly of kiwifruit Actinidia rufa.</title>
        <authorList>
            <person name="Sugita-Konishi S."/>
            <person name="Sato K."/>
            <person name="Mori E."/>
            <person name="Abe Y."/>
            <person name="Kisaki G."/>
            <person name="Hamano K."/>
            <person name="Suezawa K."/>
            <person name="Otani M."/>
            <person name="Fukuda T."/>
            <person name="Manabe T."/>
            <person name="Gomi K."/>
            <person name="Tabuchi M."/>
            <person name="Akimitsu K."/>
            <person name="Kataoka I."/>
        </authorList>
    </citation>
    <scope>NUCLEOTIDE SEQUENCE [LARGE SCALE GENOMIC DNA]</scope>
    <source>
        <strain evidence="4">cv. Fuchu</strain>
    </source>
</reference>
<dbReference type="PANTHER" id="PTHR12300">
    <property type="entry name" value="HVA22-LIKE PROTEINS"/>
    <property type="match status" value="1"/>
</dbReference>
<evidence type="ECO:0000313" key="3">
    <source>
        <dbReference type="EMBL" id="GFZ08909.1"/>
    </source>
</evidence>
<feature type="region of interest" description="Disordered" evidence="2">
    <location>
        <begin position="153"/>
        <end position="197"/>
    </location>
</feature>
<sequence length="197" mass="22389">MLGDFITRGLVLVLGYAYPAFECFKTIEKNRVEIEELRFWCQYWIIVAALTVFERIGDIFISWLPMYGEMKLALFIYLWYPKTKGTGYVYETLLRPSISKHEPDIDRNLQELRAKAWDLALYYWQNCTKLGQTTFFQIIQYLAAQSGKFSKTNNEEEEAAATASGVTEPIRGTAAQIGGGSRAPPRPSRVHTLPGGG</sequence>
<gene>
    <name evidence="3" type="ORF">Acr_20g0007170</name>
</gene>
<evidence type="ECO:0000256" key="2">
    <source>
        <dbReference type="SAM" id="MobiDB-lite"/>
    </source>
</evidence>
<dbReference type="Pfam" id="PF03134">
    <property type="entry name" value="TB2_DP1_HVA22"/>
    <property type="match status" value="1"/>
</dbReference>
<name>A0A7J0GDR9_9ERIC</name>
<dbReference type="EMBL" id="BJWL01000020">
    <property type="protein sequence ID" value="GFZ08909.1"/>
    <property type="molecule type" value="Genomic_DNA"/>
</dbReference>
<accession>A0A7J0GDR9</accession>
<evidence type="ECO:0000256" key="1">
    <source>
        <dbReference type="RuleBase" id="RU362006"/>
    </source>
</evidence>
<comment type="similarity">
    <text evidence="1">Belongs to the DP1 family.</text>
</comment>
<dbReference type="Proteomes" id="UP000585474">
    <property type="component" value="Unassembled WGS sequence"/>
</dbReference>
<protein>
    <recommendedName>
        <fullName evidence="1">HVA22-like protein</fullName>
    </recommendedName>
</protein>
<dbReference type="InterPro" id="IPR004345">
    <property type="entry name" value="TB2_DP1_HVA22"/>
</dbReference>
<evidence type="ECO:0000313" key="4">
    <source>
        <dbReference type="Proteomes" id="UP000585474"/>
    </source>
</evidence>
<comment type="subcellular location">
    <subcellularLocation>
        <location evidence="1">Membrane</location>
        <topology evidence="1">Multi-pass membrane protein</topology>
    </subcellularLocation>
</comment>
<dbReference type="AlphaFoldDB" id="A0A7J0GDR9"/>
<dbReference type="OrthoDB" id="434647at2759"/>
<dbReference type="GO" id="GO:0016020">
    <property type="term" value="C:membrane"/>
    <property type="evidence" value="ECO:0007669"/>
    <property type="project" value="UniProtKB-SubCell"/>
</dbReference>
<comment type="caution">
    <text evidence="3">The sequence shown here is derived from an EMBL/GenBank/DDBJ whole genome shotgun (WGS) entry which is preliminary data.</text>
</comment>